<dbReference type="EMBL" id="JABBWG010000521">
    <property type="protein sequence ID" value="KAG1792117.1"/>
    <property type="molecule type" value="Genomic_DNA"/>
</dbReference>
<accession>A0A9P7ALQ5</accession>
<dbReference type="Proteomes" id="UP000807769">
    <property type="component" value="Unassembled WGS sequence"/>
</dbReference>
<dbReference type="AlphaFoldDB" id="A0A9P7ALQ5"/>
<name>A0A9P7ALQ5_9AGAM</name>
<keyword evidence="2" id="KW-1185">Reference proteome</keyword>
<evidence type="ECO:0000313" key="2">
    <source>
        <dbReference type="Proteomes" id="UP000807769"/>
    </source>
</evidence>
<proteinExistence type="predicted"/>
<reference evidence="1" key="1">
    <citation type="journal article" date="2020" name="New Phytol.">
        <title>Comparative genomics reveals dynamic genome evolution in host specialist ectomycorrhizal fungi.</title>
        <authorList>
            <person name="Lofgren L.A."/>
            <person name="Nguyen N.H."/>
            <person name="Vilgalys R."/>
            <person name="Ruytinx J."/>
            <person name="Liao H.L."/>
            <person name="Branco S."/>
            <person name="Kuo A."/>
            <person name="LaButti K."/>
            <person name="Lipzen A."/>
            <person name="Andreopoulos W."/>
            <person name="Pangilinan J."/>
            <person name="Riley R."/>
            <person name="Hundley H."/>
            <person name="Na H."/>
            <person name="Barry K."/>
            <person name="Grigoriev I.V."/>
            <person name="Stajich J.E."/>
            <person name="Kennedy P.G."/>
        </authorList>
    </citation>
    <scope>NUCLEOTIDE SEQUENCE</scope>
    <source>
        <strain evidence="1">MN1</strain>
    </source>
</reference>
<protein>
    <submittedName>
        <fullName evidence="1">Uncharacterized protein</fullName>
    </submittedName>
</protein>
<dbReference type="OrthoDB" id="2693164at2759"/>
<gene>
    <name evidence="1" type="ORF">BJ212DRAFT_1490733</name>
</gene>
<evidence type="ECO:0000313" key="1">
    <source>
        <dbReference type="EMBL" id="KAG1792117.1"/>
    </source>
</evidence>
<sequence>MQPITSTIQASSSEKENSGDVKELLPDWSVLWVYCHHEAESHHHHHEAGSFLRRVHCAIMALGLWEGRAVAFILTRRAEALRARAPKFTGPSRSSQMPNHQDNNINFKIVTLHSHSVSTLAPQDPLQSLPQPQWDL</sequence>
<organism evidence="1 2">
    <name type="scientific">Suillus subaureus</name>
    <dbReference type="NCBI Taxonomy" id="48587"/>
    <lineage>
        <taxon>Eukaryota</taxon>
        <taxon>Fungi</taxon>
        <taxon>Dikarya</taxon>
        <taxon>Basidiomycota</taxon>
        <taxon>Agaricomycotina</taxon>
        <taxon>Agaricomycetes</taxon>
        <taxon>Agaricomycetidae</taxon>
        <taxon>Boletales</taxon>
        <taxon>Suillineae</taxon>
        <taxon>Suillaceae</taxon>
        <taxon>Suillus</taxon>
    </lineage>
</organism>
<dbReference type="GeneID" id="64635485"/>
<dbReference type="RefSeq" id="XP_041184910.1">
    <property type="nucleotide sequence ID" value="XM_041341469.1"/>
</dbReference>
<comment type="caution">
    <text evidence="1">The sequence shown here is derived from an EMBL/GenBank/DDBJ whole genome shotgun (WGS) entry which is preliminary data.</text>
</comment>